<protein>
    <submittedName>
        <fullName evidence="1">Uncharacterized protein</fullName>
    </submittedName>
</protein>
<dbReference type="EMBL" id="GBRH01189289">
    <property type="protein sequence ID" value="JAE08607.1"/>
    <property type="molecule type" value="Transcribed_RNA"/>
</dbReference>
<accession>A0A0A9F8I5</accession>
<dbReference type="AlphaFoldDB" id="A0A0A9F8I5"/>
<sequence length="41" mass="4835">MLNEARCYRICTLFILCGKKTFFPLQVSLQAPCTYPYRMLT</sequence>
<organism evidence="1">
    <name type="scientific">Arundo donax</name>
    <name type="common">Giant reed</name>
    <name type="synonym">Donax arundinaceus</name>
    <dbReference type="NCBI Taxonomy" id="35708"/>
    <lineage>
        <taxon>Eukaryota</taxon>
        <taxon>Viridiplantae</taxon>
        <taxon>Streptophyta</taxon>
        <taxon>Embryophyta</taxon>
        <taxon>Tracheophyta</taxon>
        <taxon>Spermatophyta</taxon>
        <taxon>Magnoliopsida</taxon>
        <taxon>Liliopsida</taxon>
        <taxon>Poales</taxon>
        <taxon>Poaceae</taxon>
        <taxon>PACMAD clade</taxon>
        <taxon>Arundinoideae</taxon>
        <taxon>Arundineae</taxon>
        <taxon>Arundo</taxon>
    </lineage>
</organism>
<name>A0A0A9F8I5_ARUDO</name>
<proteinExistence type="predicted"/>
<reference evidence="1" key="2">
    <citation type="journal article" date="2015" name="Data Brief">
        <title>Shoot transcriptome of the giant reed, Arundo donax.</title>
        <authorList>
            <person name="Barrero R.A."/>
            <person name="Guerrero F.D."/>
            <person name="Moolhuijzen P."/>
            <person name="Goolsby J.A."/>
            <person name="Tidwell J."/>
            <person name="Bellgard S.E."/>
            <person name="Bellgard M.I."/>
        </authorList>
    </citation>
    <scope>NUCLEOTIDE SEQUENCE</scope>
    <source>
        <tissue evidence="1">Shoot tissue taken approximately 20 cm above the soil surface</tissue>
    </source>
</reference>
<evidence type="ECO:0000313" key="1">
    <source>
        <dbReference type="EMBL" id="JAE08607.1"/>
    </source>
</evidence>
<reference evidence="1" key="1">
    <citation type="submission" date="2014-09" db="EMBL/GenBank/DDBJ databases">
        <authorList>
            <person name="Magalhaes I.L.F."/>
            <person name="Oliveira U."/>
            <person name="Santos F.R."/>
            <person name="Vidigal T.H.D.A."/>
            <person name="Brescovit A.D."/>
            <person name="Santos A.J."/>
        </authorList>
    </citation>
    <scope>NUCLEOTIDE SEQUENCE</scope>
    <source>
        <tissue evidence="1">Shoot tissue taken approximately 20 cm above the soil surface</tissue>
    </source>
</reference>